<evidence type="ECO:0000256" key="7">
    <source>
        <dbReference type="HAMAP-Rule" id="MF_00599"/>
    </source>
</evidence>
<dbReference type="PANTHER" id="PTHR37485">
    <property type="entry name" value="CELL DIVISION PROTEIN FTSB"/>
    <property type="match status" value="1"/>
</dbReference>
<evidence type="ECO:0000313" key="10">
    <source>
        <dbReference type="Proteomes" id="UP001063782"/>
    </source>
</evidence>
<dbReference type="EMBL" id="CP089977">
    <property type="protein sequence ID" value="UXZ05338.1"/>
    <property type="molecule type" value="Genomic_DNA"/>
</dbReference>
<proteinExistence type="inferred from homology"/>
<comment type="subcellular location">
    <subcellularLocation>
        <location evidence="7">Cell inner membrane</location>
        <topology evidence="7">Single-pass type II membrane protein</topology>
    </subcellularLocation>
    <text evidence="7">Localizes to the division septum.</text>
</comment>
<keyword evidence="6 7" id="KW-0131">Cell cycle</keyword>
<name>A0ABY6F5I4_9GAMM</name>
<dbReference type="PANTHER" id="PTHR37485:SF1">
    <property type="entry name" value="CELL DIVISION PROTEIN FTSB"/>
    <property type="match status" value="1"/>
</dbReference>
<sequence>MANTVIRELKTNKGYLVAIIVATVVLVLLQRQYWYGEYGHANLEKLQLAVDKQQKLNEEQSYANDILVADIYDLKSGLSAIEEHARLDLGLIKSGEVFIQLSNAPIVYSRQLPETVEETVESVDFVPE</sequence>
<keyword evidence="7" id="KW-0997">Cell inner membrane</keyword>
<dbReference type="Pfam" id="PF04977">
    <property type="entry name" value="DivIC"/>
    <property type="match status" value="1"/>
</dbReference>
<feature type="transmembrane region" description="Helical" evidence="8">
    <location>
        <begin position="12"/>
        <end position="29"/>
    </location>
</feature>
<evidence type="ECO:0000313" key="9">
    <source>
        <dbReference type="EMBL" id="UXZ05338.1"/>
    </source>
</evidence>
<gene>
    <name evidence="7" type="primary">ftsB</name>
    <name evidence="9" type="ORF">LU297_02500</name>
</gene>
<dbReference type="InterPro" id="IPR023081">
    <property type="entry name" value="Cell_div_FtsB"/>
</dbReference>
<evidence type="ECO:0000256" key="3">
    <source>
        <dbReference type="ARBA" id="ARBA00022692"/>
    </source>
</evidence>
<comment type="subunit">
    <text evidence="7">Part of a complex composed of FtsB, FtsL and FtsQ.</text>
</comment>
<accession>A0ABY6F5I4</accession>
<reference evidence="9" key="1">
    <citation type="submission" date="2021-12" db="EMBL/GenBank/DDBJ databases">
        <title>taxonomy of Moraxella sp. ZY201224.</title>
        <authorList>
            <person name="Li F."/>
        </authorList>
    </citation>
    <scope>NUCLEOTIDE SEQUENCE</scope>
    <source>
        <strain evidence="9">ZY201224</strain>
    </source>
</reference>
<dbReference type="HAMAP" id="MF_00599">
    <property type="entry name" value="FtsB"/>
    <property type="match status" value="1"/>
</dbReference>
<keyword evidence="5 7" id="KW-0472">Membrane</keyword>
<organism evidence="9 10">
    <name type="scientific">Moraxella nasicaprae</name>
    <dbReference type="NCBI Taxonomy" id="2904122"/>
    <lineage>
        <taxon>Bacteria</taxon>
        <taxon>Pseudomonadati</taxon>
        <taxon>Pseudomonadota</taxon>
        <taxon>Gammaproteobacteria</taxon>
        <taxon>Moraxellales</taxon>
        <taxon>Moraxellaceae</taxon>
        <taxon>Moraxella</taxon>
    </lineage>
</organism>
<feature type="topological domain" description="Periplasmic" evidence="7">
    <location>
        <begin position="36"/>
        <end position="128"/>
    </location>
</feature>
<evidence type="ECO:0000256" key="5">
    <source>
        <dbReference type="ARBA" id="ARBA00023136"/>
    </source>
</evidence>
<keyword evidence="1 7" id="KW-1003">Cell membrane</keyword>
<evidence type="ECO:0000256" key="4">
    <source>
        <dbReference type="ARBA" id="ARBA00022989"/>
    </source>
</evidence>
<dbReference type="RefSeq" id="WP_263076839.1">
    <property type="nucleotide sequence ID" value="NZ_CP089977.1"/>
</dbReference>
<keyword evidence="4 7" id="KW-1133">Transmembrane helix</keyword>
<evidence type="ECO:0000256" key="2">
    <source>
        <dbReference type="ARBA" id="ARBA00022618"/>
    </source>
</evidence>
<keyword evidence="2 7" id="KW-0132">Cell division</keyword>
<comment type="function">
    <text evidence="7">Essential cell division protein. May link together the upstream cell division proteins, which are predominantly cytoplasmic, with the downstream cell division proteins, which are predominantly periplasmic.</text>
</comment>
<keyword evidence="10" id="KW-1185">Reference proteome</keyword>
<evidence type="ECO:0000256" key="6">
    <source>
        <dbReference type="ARBA" id="ARBA00023306"/>
    </source>
</evidence>
<evidence type="ECO:0000256" key="1">
    <source>
        <dbReference type="ARBA" id="ARBA00022475"/>
    </source>
</evidence>
<evidence type="ECO:0000256" key="8">
    <source>
        <dbReference type="SAM" id="Phobius"/>
    </source>
</evidence>
<dbReference type="Proteomes" id="UP001063782">
    <property type="component" value="Chromosome"/>
</dbReference>
<protein>
    <recommendedName>
        <fullName evidence="7">Cell division protein FtsB</fullName>
    </recommendedName>
</protein>
<feature type="topological domain" description="Cytoplasmic" evidence="7">
    <location>
        <begin position="1"/>
        <end position="16"/>
    </location>
</feature>
<comment type="similarity">
    <text evidence="7">Belongs to the FtsB family.</text>
</comment>
<keyword evidence="3 7" id="KW-0812">Transmembrane</keyword>
<dbReference type="InterPro" id="IPR007060">
    <property type="entry name" value="FtsL/DivIC"/>
</dbReference>